<accession>A0ACB7ZHH8</accession>
<protein>
    <submittedName>
        <fullName evidence="1">Uncharacterized protein</fullName>
    </submittedName>
</protein>
<name>A0ACB7ZHH8_9ERIC</name>
<proteinExistence type="predicted"/>
<evidence type="ECO:0000313" key="1">
    <source>
        <dbReference type="EMBL" id="KAH7865302.1"/>
    </source>
</evidence>
<reference evidence="1 2" key="1">
    <citation type="journal article" date="2021" name="Hortic Res">
        <title>High-quality reference genome and annotation aids understanding of berry development for evergreen blueberry (Vaccinium darrowii).</title>
        <authorList>
            <person name="Yu J."/>
            <person name="Hulse-Kemp A.M."/>
            <person name="Babiker E."/>
            <person name="Staton M."/>
        </authorList>
    </citation>
    <scope>NUCLEOTIDE SEQUENCE [LARGE SCALE GENOMIC DNA]</scope>
    <source>
        <strain evidence="2">cv. NJ 8807/NJ 8810</strain>
        <tissue evidence="1">Young leaf</tissue>
    </source>
</reference>
<sequence length="532" mass="59772">MNPGDPWHTLNILPSLLKEEVLKIVKPQHFLPIHGVLLFLKEHELLGKTTGIRHTTVIKNGEMLGVSHLRNRRVQSDGFISLGKENLQLIYNDGDKAFGTSTEPCIAERLRIASDGIIVISMEILRPQDADNFGENTIKGKIRITTHCLWLDKGKLLDALHKAAHAALSSCLVTCPLAHMERTVSDVLRKMVRKYSSKSPEVIAVAVENPAAFLSDELKSQGGSGTSSLKKTRVGRPKKRQPTKSGPWTSFYRGSSPGLKRGNKPLKKWHIRQSAERVTRGIDESLERLQLDYVDILQCHDIEFGSLYQIVNETIPALQKLKQVGKIRFIVESRSAVAKFRAEAMYIEFLKQWNVGVYFSLRYSHWDAGSTPGSEWAIYAIPDDFIYIIHDLNCLTEKICGDFLGHVVELLSSSSTEVLDLVKQSILEGGASLKDLIPKDLKQLKGITATYRMTNKPLPVRHSPYVSGVLRPLKARKTESSLQRIRQGAQRRAGASSDVSDNNVWILTRSVCNYFLIFRNMGATSLHWEFKQ</sequence>
<comment type="caution">
    <text evidence="1">The sequence shown here is derived from an EMBL/GenBank/DDBJ whole genome shotgun (WGS) entry which is preliminary data.</text>
</comment>
<evidence type="ECO:0000313" key="2">
    <source>
        <dbReference type="Proteomes" id="UP000828048"/>
    </source>
</evidence>
<dbReference type="Proteomes" id="UP000828048">
    <property type="component" value="Chromosome 9"/>
</dbReference>
<organism evidence="1 2">
    <name type="scientific">Vaccinium darrowii</name>
    <dbReference type="NCBI Taxonomy" id="229202"/>
    <lineage>
        <taxon>Eukaryota</taxon>
        <taxon>Viridiplantae</taxon>
        <taxon>Streptophyta</taxon>
        <taxon>Embryophyta</taxon>
        <taxon>Tracheophyta</taxon>
        <taxon>Spermatophyta</taxon>
        <taxon>Magnoliopsida</taxon>
        <taxon>eudicotyledons</taxon>
        <taxon>Gunneridae</taxon>
        <taxon>Pentapetalae</taxon>
        <taxon>asterids</taxon>
        <taxon>Ericales</taxon>
        <taxon>Ericaceae</taxon>
        <taxon>Vaccinioideae</taxon>
        <taxon>Vaccinieae</taxon>
        <taxon>Vaccinium</taxon>
    </lineage>
</organism>
<gene>
    <name evidence="1" type="ORF">Vadar_004879</name>
</gene>
<dbReference type="EMBL" id="CM037159">
    <property type="protein sequence ID" value="KAH7865302.1"/>
    <property type="molecule type" value="Genomic_DNA"/>
</dbReference>
<keyword evidence="2" id="KW-1185">Reference proteome</keyword>